<dbReference type="Proteomes" id="UP000287830">
    <property type="component" value="Unassembled WGS sequence"/>
</dbReference>
<evidence type="ECO:0000313" key="3">
    <source>
        <dbReference type="EMBL" id="GCD36807.1"/>
    </source>
</evidence>
<name>A0A7U9KWQ8_9ACTN</name>
<organism evidence="3 4">
    <name type="scientific">Streptomyces chrestomyceticus JCM 4735</name>
    <dbReference type="NCBI Taxonomy" id="1306181"/>
    <lineage>
        <taxon>Bacteria</taxon>
        <taxon>Bacillati</taxon>
        <taxon>Actinomycetota</taxon>
        <taxon>Actinomycetes</taxon>
        <taxon>Kitasatosporales</taxon>
        <taxon>Streptomycetaceae</taxon>
        <taxon>Streptomyces</taxon>
    </lineage>
</organism>
<feature type="compositionally biased region" description="Low complexity" evidence="1">
    <location>
        <begin position="334"/>
        <end position="351"/>
    </location>
</feature>
<dbReference type="AlphaFoldDB" id="A0A7U9KWQ8"/>
<dbReference type="Pfam" id="PF01909">
    <property type="entry name" value="NTP_transf_2"/>
    <property type="match status" value="1"/>
</dbReference>
<dbReference type="RefSeq" id="WP_125046322.1">
    <property type="nucleotide sequence ID" value="NZ_BHZC01000001.1"/>
</dbReference>
<dbReference type="EMBL" id="BHZC01000001">
    <property type="protein sequence ID" value="GCD36807.1"/>
    <property type="molecule type" value="Genomic_DNA"/>
</dbReference>
<feature type="region of interest" description="Disordered" evidence="1">
    <location>
        <begin position="331"/>
        <end position="353"/>
    </location>
</feature>
<dbReference type="CDD" id="cd05403">
    <property type="entry name" value="NT_KNTase_like"/>
    <property type="match status" value="1"/>
</dbReference>
<evidence type="ECO:0000259" key="2">
    <source>
        <dbReference type="Pfam" id="PF01909"/>
    </source>
</evidence>
<dbReference type="PROSITE" id="PS50152">
    <property type="entry name" value="25A_SYNTH_3"/>
    <property type="match status" value="1"/>
</dbReference>
<dbReference type="GeneID" id="95623430"/>
<sequence>MPLNPPAEDRPPAAHRVIAVSGPAYVGKDTQLRLLARRIPQIDTPAPAETYASRWPALSGTEATGWWLDGASYQELADVLAAAYLARARRPRASGEVRCVRQGLPMLEATLAAVAAVRERCGTARAAREARAVLAPYRTALRASEDTEYGVVLLHDEDPAQSAARGLARSLAPDSLLEYYQRRLNEQINRLLDEGRFDTAVVVGDRPAVDVQHELRQRLHRLYPAIPECALSRVRVAALGGDCEHARDAAGEYLRTRRGYARLNAAHLAAASHDPALPDTADATALAERIADGLDRYCAAHPFLDRVSIEPVRDRATVEELRTLFGDRLRAVHPEPGTGPAAAPHAPAPRALDLTDSVPGAAPEYATSGSAAQHAAPWPRLRLQRHLDRLAFDAAWTFRPLKPVSVHSLNLPSHLGTYLRDLRERLTRPGTAVDLVAVTGSAARGTYREGWSDLDVLVLAPQDALPRLRSVRTELAPVLNGVRMTMTVLTEDEFRAGALPPRLLHVLTLSGAGALAPLWCAPGLALPVPDAVTYADVSVRDGVQAAVTLRKQLLLAEPDLRVLYKATALLAKIMLRMESGAEYPADDQAVTAFHHRRPDGFGAAPGDVRYDRAGTERMAAAVLRGWLATLTPAPRPEATGHGAT</sequence>
<accession>A0A7U9KWQ8</accession>
<gene>
    <name evidence="3" type="ORF">OEIGOIKO_04588</name>
</gene>
<dbReference type="OrthoDB" id="3414268at2"/>
<evidence type="ECO:0000256" key="1">
    <source>
        <dbReference type="SAM" id="MobiDB-lite"/>
    </source>
</evidence>
<proteinExistence type="predicted"/>
<dbReference type="SUPFAM" id="SSF81301">
    <property type="entry name" value="Nucleotidyltransferase"/>
    <property type="match status" value="1"/>
</dbReference>
<protein>
    <recommendedName>
        <fullName evidence="2">Polymerase nucleotidyl transferase domain-containing protein</fullName>
    </recommendedName>
</protein>
<feature type="domain" description="Polymerase nucleotidyl transferase" evidence="2">
    <location>
        <begin position="420"/>
        <end position="463"/>
    </location>
</feature>
<comment type="caution">
    <text evidence="3">The sequence shown here is derived from an EMBL/GenBank/DDBJ whole genome shotgun (WGS) entry which is preliminary data.</text>
</comment>
<dbReference type="GO" id="GO:0016779">
    <property type="term" value="F:nucleotidyltransferase activity"/>
    <property type="evidence" value="ECO:0007669"/>
    <property type="project" value="InterPro"/>
</dbReference>
<reference evidence="3 4" key="1">
    <citation type="submission" date="2018-11" db="EMBL/GenBank/DDBJ databases">
        <title>Whole genome sequence of Streptomyces chrestomyceticus NBRC 13444(T).</title>
        <authorList>
            <person name="Komaki H."/>
            <person name="Tamura T."/>
        </authorList>
    </citation>
    <scope>NUCLEOTIDE SEQUENCE [LARGE SCALE GENOMIC DNA]</scope>
    <source>
        <strain evidence="3 4">NBRC 13444</strain>
    </source>
</reference>
<dbReference type="InterPro" id="IPR043519">
    <property type="entry name" value="NT_sf"/>
</dbReference>
<evidence type="ECO:0000313" key="4">
    <source>
        <dbReference type="Proteomes" id="UP000287830"/>
    </source>
</evidence>
<dbReference type="InterPro" id="IPR002934">
    <property type="entry name" value="Polymerase_NTP_transf_dom"/>
</dbReference>
<dbReference type="Gene3D" id="3.30.460.10">
    <property type="entry name" value="Beta Polymerase, domain 2"/>
    <property type="match status" value="1"/>
</dbReference>